<reference evidence="1" key="1">
    <citation type="submission" date="2020-09" db="EMBL/GenBank/DDBJ databases">
        <authorList>
            <person name="Dalcin Martins P."/>
        </authorList>
    </citation>
    <scope>NUCLEOTIDE SEQUENCE</scope>
    <source>
        <strain evidence="1">MAG47</strain>
    </source>
</reference>
<accession>A0A8I0TCY2</accession>
<dbReference type="AlphaFoldDB" id="A0A8I0TCY2"/>
<protein>
    <recommendedName>
        <fullName evidence="3">RNA polymerase</fullName>
    </recommendedName>
</protein>
<sequence length="267" mass="31274">MLEFQIEIEKLFSKNQLMPRIRAEFQSEPEFEKQMIDNDIDVDFGYDLLAQMVLHKRAHLPTLVGALRKHFEGDCQKTTDELLNAAMADLVDWSPVARQFIVKYGISVDVQADLDRFQYPLPMVVEPKELKNNRDTGYFTSQNSAILRQNHHDEDICLDHLNKVNRIRFRINQQVALTIKNRWKNLDKPKPDEEEGEYKKRVKAFEKYDRTSKDVLDMLGVSTGGEFYLTHKVDKRGRTYSQGYHVNYQGADWNKAVIEFAKQEITD</sequence>
<name>A0A8I0TCY2_BRUAN</name>
<dbReference type="Proteomes" id="UP000642265">
    <property type="component" value="Unassembled WGS sequence"/>
</dbReference>
<dbReference type="EMBL" id="JACZKO010000063">
    <property type="protein sequence ID" value="MBE0563686.1"/>
    <property type="molecule type" value="Genomic_DNA"/>
</dbReference>
<evidence type="ECO:0000313" key="2">
    <source>
        <dbReference type="Proteomes" id="UP000642265"/>
    </source>
</evidence>
<dbReference type="InterPro" id="IPR043502">
    <property type="entry name" value="DNA/RNA_pol_sf"/>
</dbReference>
<proteinExistence type="predicted"/>
<comment type="caution">
    <text evidence="1">The sequence shown here is derived from an EMBL/GenBank/DDBJ whole genome shotgun (WGS) entry which is preliminary data.</text>
</comment>
<reference evidence="1" key="2">
    <citation type="submission" date="2020-10" db="EMBL/GenBank/DDBJ databases">
        <title>Enrichment of novel Verrucomicrobia, Bacteroidetes and Krumholzibacteria in an oxygen-limited, methane- and iron-fed bioreactor inoculated with Bothnian Sea sediments.</title>
        <authorList>
            <person name="Martins P.D."/>
            <person name="de Jong A."/>
            <person name="Lenstra W.K."/>
            <person name="van Helmond N.A.G.M."/>
            <person name="Slomp C.P."/>
            <person name="Jetten M.S.M."/>
            <person name="Welte C.U."/>
            <person name="Rasigraf O."/>
        </authorList>
    </citation>
    <scope>NUCLEOTIDE SEQUENCE</scope>
    <source>
        <strain evidence="1">MAG47</strain>
    </source>
</reference>
<dbReference type="SUPFAM" id="SSF56672">
    <property type="entry name" value="DNA/RNA polymerases"/>
    <property type="match status" value="1"/>
</dbReference>
<organism evidence="1 2">
    <name type="scientific">Brucella anthropi</name>
    <name type="common">Ochrobactrum anthropi</name>
    <dbReference type="NCBI Taxonomy" id="529"/>
    <lineage>
        <taxon>Bacteria</taxon>
        <taxon>Pseudomonadati</taxon>
        <taxon>Pseudomonadota</taxon>
        <taxon>Alphaproteobacteria</taxon>
        <taxon>Hyphomicrobiales</taxon>
        <taxon>Brucellaceae</taxon>
        <taxon>Brucella/Ochrobactrum group</taxon>
        <taxon>Brucella</taxon>
    </lineage>
</organism>
<gene>
    <name evidence="1" type="ORF">IH622_23105</name>
</gene>
<evidence type="ECO:0000313" key="1">
    <source>
        <dbReference type="EMBL" id="MBE0563686.1"/>
    </source>
</evidence>
<evidence type="ECO:0008006" key="3">
    <source>
        <dbReference type="Google" id="ProtNLM"/>
    </source>
</evidence>